<evidence type="ECO:0000313" key="1">
    <source>
        <dbReference type="EMBL" id="KAI8026846.1"/>
    </source>
</evidence>
<dbReference type="EMBL" id="CM045760">
    <property type="protein sequence ID" value="KAI8026846.1"/>
    <property type="molecule type" value="Genomic_DNA"/>
</dbReference>
<accession>A0ACC0IRV0</accession>
<keyword evidence="2" id="KW-1185">Reference proteome</keyword>
<evidence type="ECO:0000313" key="2">
    <source>
        <dbReference type="Proteomes" id="UP001060215"/>
    </source>
</evidence>
<comment type="caution">
    <text evidence="1">The sequence shown here is derived from an EMBL/GenBank/DDBJ whole genome shotgun (WGS) entry which is preliminary data.</text>
</comment>
<name>A0ACC0IRV0_9ERIC</name>
<dbReference type="Proteomes" id="UP001060215">
    <property type="component" value="Chromosome 3"/>
</dbReference>
<protein>
    <submittedName>
        <fullName evidence="1">Uncharacterized protein</fullName>
    </submittedName>
</protein>
<organism evidence="1 2">
    <name type="scientific">Camellia lanceoleosa</name>
    <dbReference type="NCBI Taxonomy" id="1840588"/>
    <lineage>
        <taxon>Eukaryota</taxon>
        <taxon>Viridiplantae</taxon>
        <taxon>Streptophyta</taxon>
        <taxon>Embryophyta</taxon>
        <taxon>Tracheophyta</taxon>
        <taxon>Spermatophyta</taxon>
        <taxon>Magnoliopsida</taxon>
        <taxon>eudicotyledons</taxon>
        <taxon>Gunneridae</taxon>
        <taxon>Pentapetalae</taxon>
        <taxon>asterids</taxon>
        <taxon>Ericales</taxon>
        <taxon>Theaceae</taxon>
        <taxon>Camellia</taxon>
    </lineage>
</organism>
<proteinExistence type="predicted"/>
<sequence>MSNPTMNAECATVDAFNHAGENIVFASGSPFKNIDLANATNSSIVSIYLSYSVCCPITLTFANHILVVKECKRLGWELSGAHLISNGMSQVVSECLASYITEEEIQSAILYPPMRSIRDITTKVGAAIV</sequence>
<gene>
    <name evidence="1" type="ORF">LOK49_LG02G01045</name>
</gene>
<reference evidence="1 2" key="1">
    <citation type="journal article" date="2022" name="Plant J.">
        <title>Chromosome-level genome of Camellia lanceoleosa provides a valuable resource for understanding genome evolution and self-incompatibility.</title>
        <authorList>
            <person name="Gong W."/>
            <person name="Xiao S."/>
            <person name="Wang L."/>
            <person name="Liao Z."/>
            <person name="Chang Y."/>
            <person name="Mo W."/>
            <person name="Hu G."/>
            <person name="Li W."/>
            <person name="Zhao G."/>
            <person name="Zhu H."/>
            <person name="Hu X."/>
            <person name="Ji K."/>
            <person name="Xiang X."/>
            <person name="Song Q."/>
            <person name="Yuan D."/>
            <person name="Jin S."/>
            <person name="Zhang L."/>
        </authorList>
    </citation>
    <scope>NUCLEOTIDE SEQUENCE [LARGE SCALE GENOMIC DNA]</scope>
    <source>
        <strain evidence="1">SQ_2022a</strain>
    </source>
</reference>